<gene>
    <name evidence="2" type="ORF">OJ996_09145</name>
</gene>
<evidence type="ECO:0000256" key="1">
    <source>
        <dbReference type="SAM" id="MobiDB-lite"/>
    </source>
</evidence>
<proteinExistence type="predicted"/>
<dbReference type="EMBL" id="JAPDDR010000004">
    <property type="protein sequence ID" value="MCW1913739.1"/>
    <property type="molecule type" value="Genomic_DNA"/>
</dbReference>
<reference evidence="2" key="1">
    <citation type="submission" date="2022-10" db="EMBL/GenBank/DDBJ databases">
        <title>Luteolibacter sp. GHJ8, whole genome shotgun sequencing project.</title>
        <authorList>
            <person name="Zhao G."/>
            <person name="Shen L."/>
        </authorList>
    </citation>
    <scope>NUCLEOTIDE SEQUENCE</scope>
    <source>
        <strain evidence="2">GHJ8</strain>
    </source>
</reference>
<accession>A0ABT3G2L5</accession>
<organism evidence="2 3">
    <name type="scientific">Luteolibacter rhizosphaerae</name>
    <dbReference type="NCBI Taxonomy" id="2989719"/>
    <lineage>
        <taxon>Bacteria</taxon>
        <taxon>Pseudomonadati</taxon>
        <taxon>Verrucomicrobiota</taxon>
        <taxon>Verrucomicrobiia</taxon>
        <taxon>Verrucomicrobiales</taxon>
        <taxon>Verrucomicrobiaceae</taxon>
        <taxon>Luteolibacter</taxon>
    </lineage>
</organism>
<dbReference type="RefSeq" id="WP_264513240.1">
    <property type="nucleotide sequence ID" value="NZ_JAPDDR010000004.1"/>
</dbReference>
<protein>
    <submittedName>
        <fullName evidence="2">Uncharacterized protein</fullName>
    </submittedName>
</protein>
<keyword evidence="3" id="KW-1185">Reference proteome</keyword>
<feature type="region of interest" description="Disordered" evidence="1">
    <location>
        <begin position="270"/>
        <end position="291"/>
    </location>
</feature>
<name>A0ABT3G2L5_9BACT</name>
<comment type="caution">
    <text evidence="2">The sequence shown here is derived from an EMBL/GenBank/DDBJ whole genome shotgun (WGS) entry which is preliminary data.</text>
</comment>
<evidence type="ECO:0000313" key="2">
    <source>
        <dbReference type="EMBL" id="MCW1913739.1"/>
    </source>
</evidence>
<feature type="compositionally biased region" description="Low complexity" evidence="1">
    <location>
        <begin position="275"/>
        <end position="290"/>
    </location>
</feature>
<sequence>MANDKNPVEIRLTSTADTKAIEETTKKIEATTDAAEKLANVEQQSEGRGFGGQLDATNAREAAGAVREAAEAQTENTAALEEATEAAEEAWKQQADLDLAQVKSARSAREQAAALQEIRNAGRAIIALQLAEHLRGALNELSKLADEGSGAGDSLGQGLAAAKPAIESVKTGIDGITSGLGAAIATGNPLLGLLAGTVAMGGNLITTYKDMRLQIELTAQAQARAKQAVEDFATARRKLSDQLRKEAEEDIFEQRGIEAARATRDIQNQNQISSAETAAAQAQRNAAAQDAVRRSADPTAIASGEAVLRLSEAFKKLDESLAFAETQAKEAQIVADKAANDASNARNSGDSSIEEIRALESKARAASEAAASADKGVETLAAINEQKKAELTATVQSELGKLGDAIGKTVTDQANETIGFLETAAQEQGGKLSASAKRVLDDLYTMVRDSIPDEEQAGQLRSLLDQLRSSQEGRDTAIFNALSAMRDIATQNERRFSEIEGQLGKIKRLAATPRQDQ</sequence>
<dbReference type="Proteomes" id="UP001165653">
    <property type="component" value="Unassembled WGS sequence"/>
</dbReference>
<evidence type="ECO:0000313" key="3">
    <source>
        <dbReference type="Proteomes" id="UP001165653"/>
    </source>
</evidence>